<accession>A0A9W8JZH3</accession>
<proteinExistence type="predicted"/>
<dbReference type="Proteomes" id="UP001148786">
    <property type="component" value="Unassembled WGS sequence"/>
</dbReference>
<dbReference type="OrthoDB" id="1368at2759"/>
<organism evidence="10 11">
    <name type="scientific">Agrocybe chaxingu</name>
    <dbReference type="NCBI Taxonomy" id="84603"/>
    <lineage>
        <taxon>Eukaryota</taxon>
        <taxon>Fungi</taxon>
        <taxon>Dikarya</taxon>
        <taxon>Basidiomycota</taxon>
        <taxon>Agaricomycotina</taxon>
        <taxon>Agaricomycetes</taxon>
        <taxon>Agaricomycetidae</taxon>
        <taxon>Agaricales</taxon>
        <taxon>Agaricineae</taxon>
        <taxon>Strophariaceae</taxon>
        <taxon>Agrocybe</taxon>
    </lineage>
</organism>
<keyword evidence="3" id="KW-1003">Cell membrane</keyword>
<evidence type="ECO:0000256" key="6">
    <source>
        <dbReference type="ARBA" id="ARBA00023065"/>
    </source>
</evidence>
<keyword evidence="11" id="KW-1185">Reference proteome</keyword>
<dbReference type="InterPro" id="IPR044669">
    <property type="entry name" value="YneE/VCCN1/2-like"/>
</dbReference>
<comment type="subcellular location">
    <subcellularLocation>
        <location evidence="1">Cell membrane</location>
        <topology evidence="1">Multi-pass membrane protein</topology>
    </subcellularLocation>
</comment>
<evidence type="ECO:0000256" key="1">
    <source>
        <dbReference type="ARBA" id="ARBA00004651"/>
    </source>
</evidence>
<evidence type="ECO:0000256" key="9">
    <source>
        <dbReference type="SAM" id="Phobius"/>
    </source>
</evidence>
<evidence type="ECO:0000256" key="3">
    <source>
        <dbReference type="ARBA" id="ARBA00022475"/>
    </source>
</evidence>
<feature type="region of interest" description="Disordered" evidence="8">
    <location>
        <begin position="1"/>
        <end position="25"/>
    </location>
</feature>
<feature type="transmembrane region" description="Helical" evidence="9">
    <location>
        <begin position="480"/>
        <end position="501"/>
    </location>
</feature>
<keyword evidence="4 9" id="KW-0812">Transmembrane</keyword>
<evidence type="ECO:0000313" key="11">
    <source>
        <dbReference type="Proteomes" id="UP001148786"/>
    </source>
</evidence>
<dbReference type="PANTHER" id="PTHR33281:SF19">
    <property type="entry name" value="VOLTAGE-DEPENDENT ANION CHANNEL-FORMING PROTEIN YNEE"/>
    <property type="match status" value="1"/>
</dbReference>
<feature type="region of interest" description="Disordered" evidence="8">
    <location>
        <begin position="351"/>
        <end position="379"/>
    </location>
</feature>
<feature type="region of interest" description="Disordered" evidence="8">
    <location>
        <begin position="202"/>
        <end position="313"/>
    </location>
</feature>
<feature type="transmembrane region" description="Helical" evidence="9">
    <location>
        <begin position="52"/>
        <end position="75"/>
    </location>
</feature>
<feature type="compositionally biased region" description="Polar residues" evidence="8">
    <location>
        <begin position="267"/>
        <end position="289"/>
    </location>
</feature>
<evidence type="ECO:0000256" key="7">
    <source>
        <dbReference type="ARBA" id="ARBA00023136"/>
    </source>
</evidence>
<name>A0A9W8JZH3_9AGAR</name>
<keyword evidence="6" id="KW-0406">Ion transport</keyword>
<reference evidence="10" key="1">
    <citation type="submission" date="2022-07" db="EMBL/GenBank/DDBJ databases">
        <title>Genome Sequence of Agrocybe chaxingu.</title>
        <authorList>
            <person name="Buettner E."/>
        </authorList>
    </citation>
    <scope>NUCLEOTIDE SEQUENCE</scope>
    <source>
        <strain evidence="10">MP-N11</strain>
    </source>
</reference>
<dbReference type="Pfam" id="PF25539">
    <property type="entry name" value="Bestrophin_2"/>
    <property type="match status" value="3"/>
</dbReference>
<keyword evidence="5 9" id="KW-1133">Transmembrane helix</keyword>
<keyword evidence="2" id="KW-0813">Transport</keyword>
<dbReference type="AlphaFoldDB" id="A0A9W8JZH3"/>
<feature type="compositionally biased region" description="Polar residues" evidence="8">
    <location>
        <begin position="1"/>
        <end position="13"/>
    </location>
</feature>
<dbReference type="GO" id="GO:0005254">
    <property type="term" value="F:chloride channel activity"/>
    <property type="evidence" value="ECO:0007669"/>
    <property type="project" value="InterPro"/>
</dbReference>
<dbReference type="PANTHER" id="PTHR33281">
    <property type="entry name" value="UPF0187 PROTEIN YNEE"/>
    <property type="match status" value="1"/>
</dbReference>
<evidence type="ECO:0000313" key="10">
    <source>
        <dbReference type="EMBL" id="KAJ3509923.1"/>
    </source>
</evidence>
<dbReference type="GO" id="GO:0005886">
    <property type="term" value="C:plasma membrane"/>
    <property type="evidence" value="ECO:0007669"/>
    <property type="project" value="UniProtKB-SubCell"/>
</dbReference>
<protein>
    <submittedName>
        <fullName evidence="10">Uncharacterized protein</fullName>
    </submittedName>
</protein>
<evidence type="ECO:0000256" key="2">
    <source>
        <dbReference type="ARBA" id="ARBA00022448"/>
    </source>
</evidence>
<feature type="compositionally biased region" description="Low complexity" evidence="8">
    <location>
        <begin position="290"/>
        <end position="301"/>
    </location>
</feature>
<gene>
    <name evidence="10" type="ORF">NLJ89_g4957</name>
</gene>
<comment type="caution">
    <text evidence="10">The sequence shown here is derived from an EMBL/GenBank/DDBJ whole genome shotgun (WGS) entry which is preliminary data.</text>
</comment>
<sequence>MSQTLKTNRSMTGNHPLLPASRPGSSYEPIPRVPTYTLITWTFGRGSVIWRIWPAVLLHTVFAAGIVTLSMQGIVDLEIPNVMLTVLGVVIGFVISYRAISGYERYWMGRTCWSDVMRNARTLGRLFWFHVPPRMSAKTPEEIQSGQLQRSHEELSKVMAEKRMALDLIEGFAVALKHHIRGELGIYYQDLYHLVRPMHEHDHSADDKHTQEAISSALPEPRKAQRITTQTVIRAEQSPPPRPSSSSSDMNPIIPPINAYGTFDPSRLSSTSHHGLRRSPSQGSHLSNASSTSQHQPLLPSSQPPPEDNVMDKVSSDLIPFAGIISMLKRQFSPRPLQILPPGVMQEEEIDQNAPTRGERKWQGPVHPGLHTKHRPRVAGGGENLPLEILRCLSEWCSVLEDRGTVPGTSLGLMLGTISAFEDSLTALERILTTPLPFVYSVHISEYRSLISTHPTGTQTLISTVWVYLFFLPFQLVSQFGYYTIPGVAIAAFIYLGFLAAGEEIEQPFGYDDNDLDLDLFCHSIIHQDVKHLKISPCLNAYFGPEVKKTARTEPRRSLTLTEITGLHAVDIDAGGKSNSLYWVLAVHVLVALFAT</sequence>
<evidence type="ECO:0000256" key="4">
    <source>
        <dbReference type="ARBA" id="ARBA00022692"/>
    </source>
</evidence>
<dbReference type="EMBL" id="JANKHO010000437">
    <property type="protein sequence ID" value="KAJ3509923.1"/>
    <property type="molecule type" value="Genomic_DNA"/>
</dbReference>
<feature type="transmembrane region" description="Helical" evidence="9">
    <location>
        <begin position="81"/>
        <end position="100"/>
    </location>
</feature>
<evidence type="ECO:0000256" key="5">
    <source>
        <dbReference type="ARBA" id="ARBA00022989"/>
    </source>
</evidence>
<keyword evidence="7 9" id="KW-0472">Membrane</keyword>
<evidence type="ECO:0000256" key="8">
    <source>
        <dbReference type="SAM" id="MobiDB-lite"/>
    </source>
</evidence>
<feature type="compositionally biased region" description="Basic and acidic residues" evidence="8">
    <location>
        <begin position="202"/>
        <end position="211"/>
    </location>
</feature>